<feature type="transmembrane region" description="Helical" evidence="1">
    <location>
        <begin position="23"/>
        <end position="42"/>
    </location>
</feature>
<proteinExistence type="predicted"/>
<keyword evidence="3" id="KW-1185">Reference proteome</keyword>
<accession>A0ABD5WFF6</accession>
<name>A0ABD5WFF6_9EURY</name>
<comment type="caution">
    <text evidence="2">The sequence shown here is derived from an EMBL/GenBank/DDBJ whole genome shotgun (WGS) entry which is preliminary data.</text>
</comment>
<organism evidence="2 3">
    <name type="scientific">Halobaculum lipolyticum</name>
    <dbReference type="NCBI Taxonomy" id="3032001"/>
    <lineage>
        <taxon>Archaea</taxon>
        <taxon>Methanobacteriati</taxon>
        <taxon>Methanobacteriota</taxon>
        <taxon>Stenosarchaea group</taxon>
        <taxon>Halobacteria</taxon>
        <taxon>Halobacteriales</taxon>
        <taxon>Haloferacaceae</taxon>
        <taxon>Halobaculum</taxon>
    </lineage>
</organism>
<reference evidence="2 3" key="1">
    <citation type="journal article" date="2019" name="Int. J. Syst. Evol. Microbiol.">
        <title>The Global Catalogue of Microorganisms (GCM) 10K type strain sequencing project: providing services to taxonomists for standard genome sequencing and annotation.</title>
        <authorList>
            <consortium name="The Broad Institute Genomics Platform"/>
            <consortium name="The Broad Institute Genome Sequencing Center for Infectious Disease"/>
            <person name="Wu L."/>
            <person name="Ma J."/>
        </authorList>
    </citation>
    <scope>NUCLEOTIDE SEQUENCE [LARGE SCALE GENOMIC DNA]</scope>
    <source>
        <strain evidence="2 3">DT31</strain>
    </source>
</reference>
<evidence type="ECO:0000313" key="3">
    <source>
        <dbReference type="Proteomes" id="UP001596461"/>
    </source>
</evidence>
<keyword evidence="1" id="KW-0812">Transmembrane</keyword>
<feature type="transmembrane region" description="Helical" evidence="1">
    <location>
        <begin position="148"/>
        <end position="169"/>
    </location>
</feature>
<dbReference type="GeneID" id="81125450"/>
<feature type="transmembrane region" description="Helical" evidence="1">
    <location>
        <begin position="48"/>
        <end position="66"/>
    </location>
</feature>
<feature type="transmembrane region" description="Helical" evidence="1">
    <location>
        <begin position="87"/>
        <end position="104"/>
    </location>
</feature>
<evidence type="ECO:0000256" key="1">
    <source>
        <dbReference type="SAM" id="Phobius"/>
    </source>
</evidence>
<keyword evidence="1" id="KW-0472">Membrane</keyword>
<feature type="transmembrane region" description="Helical" evidence="1">
    <location>
        <begin position="110"/>
        <end position="127"/>
    </location>
</feature>
<dbReference type="EMBL" id="JBHTAH010000014">
    <property type="protein sequence ID" value="MFC7070850.1"/>
    <property type="molecule type" value="Genomic_DNA"/>
</dbReference>
<keyword evidence="1" id="KW-1133">Transmembrane helix</keyword>
<dbReference type="Proteomes" id="UP001596461">
    <property type="component" value="Unassembled WGS sequence"/>
</dbReference>
<dbReference type="AlphaFoldDB" id="A0ABD5WFF6"/>
<gene>
    <name evidence="2" type="ORF">ACFQL9_14460</name>
</gene>
<feature type="transmembrane region" description="Helical" evidence="1">
    <location>
        <begin position="189"/>
        <end position="210"/>
    </location>
</feature>
<sequence>MATHESGVRGLLAAALGTLRRSALLVSFTAVETVALVVWLAFVRDAPVVSADAAAGLSVLLVGLLLEHYLTNRAVNGADARFPLGRAALFSASEAALWALWLAVAESVGGVGGLVAAAVVLAALLVPQHTVEDNVLRGERLFASLLDARTVGFSVVESVGSTLWLAAVLRPRLAAGLLSDLGVGGVDPAVGGVAVLAAALLVEHVIGVSFSRRG</sequence>
<evidence type="ECO:0000313" key="2">
    <source>
        <dbReference type="EMBL" id="MFC7070850.1"/>
    </source>
</evidence>
<dbReference type="RefSeq" id="WP_284030611.1">
    <property type="nucleotide sequence ID" value="NZ_CP126154.1"/>
</dbReference>
<protein>
    <submittedName>
        <fullName evidence="2">Uncharacterized protein</fullName>
    </submittedName>
</protein>